<dbReference type="PANTHER" id="PTHR19316:SF18">
    <property type="entry name" value="HSP70-BINDING PROTEIN 1"/>
    <property type="match status" value="1"/>
</dbReference>
<evidence type="ECO:0000256" key="7">
    <source>
        <dbReference type="ARBA" id="ARBA00022845"/>
    </source>
</evidence>
<accession>A0A7H8R318</accession>
<dbReference type="GO" id="GO:0006417">
    <property type="term" value="P:regulation of translation"/>
    <property type="evidence" value="ECO:0007669"/>
    <property type="project" value="UniProtKB-KW"/>
</dbReference>
<dbReference type="Gene3D" id="1.25.10.10">
    <property type="entry name" value="Leucine-rich Repeat Variant"/>
    <property type="match status" value="1"/>
</dbReference>
<dbReference type="OrthoDB" id="10250458at2759"/>
<evidence type="ECO:0000256" key="6">
    <source>
        <dbReference type="ARBA" id="ARBA00022737"/>
    </source>
</evidence>
<dbReference type="FunFam" id="1.25.10.10:FF:000434">
    <property type="entry name" value="Hsp70 nucleotide exchange factor fes1"/>
    <property type="match status" value="1"/>
</dbReference>
<dbReference type="GO" id="GO:0005783">
    <property type="term" value="C:endoplasmic reticulum"/>
    <property type="evidence" value="ECO:0007669"/>
    <property type="project" value="TreeGrafter"/>
</dbReference>
<dbReference type="GO" id="GO:0000774">
    <property type="term" value="F:adenyl-nucleotide exchange factor activity"/>
    <property type="evidence" value="ECO:0007669"/>
    <property type="project" value="TreeGrafter"/>
</dbReference>
<evidence type="ECO:0000259" key="10">
    <source>
        <dbReference type="Pfam" id="PF08609"/>
    </source>
</evidence>
<dbReference type="GeneID" id="55994656"/>
<dbReference type="InterPro" id="IPR016024">
    <property type="entry name" value="ARM-type_fold"/>
</dbReference>
<dbReference type="InterPro" id="IPR011989">
    <property type="entry name" value="ARM-like"/>
</dbReference>
<reference evidence="12" key="1">
    <citation type="submission" date="2020-06" db="EMBL/GenBank/DDBJ databases">
        <title>A chromosome-scale genome assembly of Talaromyces rugulosus W13939.</title>
        <authorList>
            <person name="Wang B."/>
            <person name="Guo L."/>
            <person name="Ye K."/>
            <person name="Wang L."/>
        </authorList>
    </citation>
    <scope>NUCLEOTIDE SEQUENCE [LARGE SCALE GENOMIC DNA]</scope>
    <source>
        <strain evidence="12">W13939</strain>
    </source>
</reference>
<evidence type="ECO:0000256" key="9">
    <source>
        <dbReference type="SAM" id="MobiDB-lite"/>
    </source>
</evidence>
<evidence type="ECO:0000256" key="4">
    <source>
        <dbReference type="ARBA" id="ARBA00020719"/>
    </source>
</evidence>
<keyword evidence="5" id="KW-0963">Cytoplasm</keyword>
<evidence type="ECO:0000256" key="2">
    <source>
        <dbReference type="ARBA" id="ARBA00011045"/>
    </source>
</evidence>
<evidence type="ECO:0000256" key="1">
    <source>
        <dbReference type="ARBA" id="ARBA00004496"/>
    </source>
</evidence>
<comment type="function">
    <text evidence="8">Functions as a nucleotide exchange factor (NEF) for Hsp70 chaperones which accelerates the release of ADP. Required for fully efficient Hsp70-mediated folding of proteins.</text>
</comment>
<evidence type="ECO:0000313" key="12">
    <source>
        <dbReference type="Proteomes" id="UP000509510"/>
    </source>
</evidence>
<feature type="compositionally biased region" description="Polar residues" evidence="9">
    <location>
        <begin position="16"/>
        <end position="26"/>
    </location>
</feature>
<feature type="region of interest" description="Disordered" evidence="9">
    <location>
        <begin position="14"/>
        <end position="38"/>
    </location>
</feature>
<dbReference type="EMBL" id="CP055901">
    <property type="protein sequence ID" value="QKX60021.1"/>
    <property type="molecule type" value="Genomic_DNA"/>
</dbReference>
<dbReference type="Proteomes" id="UP000509510">
    <property type="component" value="Chromosome IV"/>
</dbReference>
<dbReference type="SUPFAM" id="SSF48371">
    <property type="entry name" value="ARM repeat"/>
    <property type="match status" value="1"/>
</dbReference>
<feature type="domain" description="Nucleotide exchange factor Fes1" evidence="10">
    <location>
        <begin position="5"/>
        <end position="94"/>
    </location>
</feature>
<evidence type="ECO:0000256" key="5">
    <source>
        <dbReference type="ARBA" id="ARBA00022490"/>
    </source>
</evidence>
<keyword evidence="6" id="KW-0677">Repeat</keyword>
<evidence type="ECO:0000256" key="3">
    <source>
        <dbReference type="ARBA" id="ARBA00015214"/>
    </source>
</evidence>
<dbReference type="InterPro" id="IPR013918">
    <property type="entry name" value="Nucleotide_exch_fac_Fes1"/>
</dbReference>
<dbReference type="InterPro" id="IPR050693">
    <property type="entry name" value="Hsp70_NEF-Inhibitors"/>
</dbReference>
<dbReference type="KEGG" id="trg:TRUGW13939_07163"/>
<dbReference type="Pfam" id="PF08609">
    <property type="entry name" value="Fes1"/>
    <property type="match status" value="1"/>
</dbReference>
<evidence type="ECO:0000313" key="11">
    <source>
        <dbReference type="EMBL" id="QKX60021.1"/>
    </source>
</evidence>
<sequence length="213" mass="23162">MDRGLNELLKWGVENSGASRQPTDPSDPSIVPPPTTRGLNEDALKALMGGPSDADLMRESMAALLSDELDLDNKMVAFDNFEQLVETIDNANNMEPLGLWTPLVGLLGHKEADMRRMAAWCIGTAAQNNEKAQDKVLVMNALPTLVSLATTDSDSKVRRKAIYALSSAVRNYQPNMNEVLLHLPADFKPAETVDSGDMAAIDAIMEKLRNAPS</sequence>
<organism evidence="11 12">
    <name type="scientific">Talaromyces rugulosus</name>
    <name type="common">Penicillium rugulosum</name>
    <dbReference type="NCBI Taxonomy" id="121627"/>
    <lineage>
        <taxon>Eukaryota</taxon>
        <taxon>Fungi</taxon>
        <taxon>Dikarya</taxon>
        <taxon>Ascomycota</taxon>
        <taxon>Pezizomycotina</taxon>
        <taxon>Eurotiomycetes</taxon>
        <taxon>Eurotiomycetidae</taxon>
        <taxon>Eurotiales</taxon>
        <taxon>Trichocomaceae</taxon>
        <taxon>Talaromyces</taxon>
        <taxon>Talaromyces sect. Islandici</taxon>
    </lineage>
</organism>
<comment type="similarity">
    <text evidence="2">Belongs to the FES1 family.</text>
</comment>
<gene>
    <name evidence="11" type="ORF">TRUGW13939_07163</name>
</gene>
<dbReference type="Pfam" id="PF13513">
    <property type="entry name" value="HEAT_EZ"/>
    <property type="match status" value="1"/>
</dbReference>
<dbReference type="RefSeq" id="XP_035346198.1">
    <property type="nucleotide sequence ID" value="XM_035490305.1"/>
</dbReference>
<protein>
    <recommendedName>
        <fullName evidence="4">Hsp70 nucleotide exchange factor FES1</fullName>
    </recommendedName>
    <alternativeName>
        <fullName evidence="3">Hsp70 nucleotide exchange factor fes1</fullName>
    </alternativeName>
</protein>
<proteinExistence type="inferred from homology"/>
<keyword evidence="7" id="KW-0810">Translation regulation</keyword>
<name>A0A7H8R318_TALRU</name>
<evidence type="ECO:0000256" key="8">
    <source>
        <dbReference type="ARBA" id="ARBA00024912"/>
    </source>
</evidence>
<dbReference type="PANTHER" id="PTHR19316">
    <property type="entry name" value="PROTEIN FOLDING REGULATOR"/>
    <property type="match status" value="1"/>
</dbReference>
<keyword evidence="12" id="KW-1185">Reference proteome</keyword>
<dbReference type="AlphaFoldDB" id="A0A7H8R318"/>
<comment type="subcellular location">
    <subcellularLocation>
        <location evidence="1">Cytoplasm</location>
    </subcellularLocation>
</comment>